<keyword evidence="3" id="KW-0326">Glycosidase</keyword>
<dbReference type="InterPro" id="IPR011837">
    <property type="entry name" value="Glycogen_debranch_GlgX"/>
</dbReference>
<keyword evidence="2" id="KW-0378">Hydrolase</keyword>
<proteinExistence type="inferred from homology"/>
<name>A0A916U1I0_9HYPH</name>
<dbReference type="PANTHER" id="PTHR43002">
    <property type="entry name" value="GLYCOGEN DEBRANCHING ENZYME"/>
    <property type="match status" value="1"/>
</dbReference>
<dbReference type="EMBL" id="BMGG01000002">
    <property type="protein sequence ID" value="GGC54587.1"/>
    <property type="molecule type" value="Genomic_DNA"/>
</dbReference>
<dbReference type="InterPro" id="IPR044505">
    <property type="entry name" value="GlgX_Isoamylase_N_E_set"/>
</dbReference>
<dbReference type="InterPro" id="IPR013780">
    <property type="entry name" value="Glyco_hydro_b"/>
</dbReference>
<accession>A0A916U1I0</accession>
<evidence type="ECO:0000313" key="6">
    <source>
        <dbReference type="Proteomes" id="UP000637002"/>
    </source>
</evidence>
<evidence type="ECO:0000259" key="4">
    <source>
        <dbReference type="SMART" id="SM00642"/>
    </source>
</evidence>
<dbReference type="CDD" id="cd02856">
    <property type="entry name" value="E_set_GDE_Isoamylase_N"/>
    <property type="match status" value="1"/>
</dbReference>
<feature type="domain" description="Glycosyl hydrolase family 13 catalytic" evidence="4">
    <location>
        <begin position="172"/>
        <end position="571"/>
    </location>
</feature>
<gene>
    <name evidence="5" type="ORF">GCM10010994_11890</name>
</gene>
<dbReference type="SUPFAM" id="SSF51011">
    <property type="entry name" value="Glycosyl hydrolase domain"/>
    <property type="match status" value="1"/>
</dbReference>
<protein>
    <submittedName>
        <fullName evidence="5">Glycogen operon protein GlgX homolog</fullName>
    </submittedName>
</protein>
<evidence type="ECO:0000256" key="1">
    <source>
        <dbReference type="ARBA" id="ARBA00008061"/>
    </source>
</evidence>
<dbReference type="InterPro" id="IPR013783">
    <property type="entry name" value="Ig-like_fold"/>
</dbReference>
<dbReference type="Gene3D" id="2.60.40.10">
    <property type="entry name" value="Immunoglobulins"/>
    <property type="match status" value="1"/>
</dbReference>
<dbReference type="SMART" id="SM00642">
    <property type="entry name" value="Aamy"/>
    <property type="match status" value="1"/>
</dbReference>
<dbReference type="InterPro" id="IPR017853">
    <property type="entry name" value="GH"/>
</dbReference>
<reference evidence="5" key="2">
    <citation type="submission" date="2020-09" db="EMBL/GenBank/DDBJ databases">
        <authorList>
            <person name="Sun Q."/>
            <person name="Zhou Y."/>
        </authorList>
    </citation>
    <scope>NUCLEOTIDE SEQUENCE</scope>
    <source>
        <strain evidence="5">CGMCC 1.12919</strain>
    </source>
</reference>
<dbReference type="InterPro" id="IPR014756">
    <property type="entry name" value="Ig_E-set"/>
</dbReference>
<evidence type="ECO:0000313" key="5">
    <source>
        <dbReference type="EMBL" id="GGC54587.1"/>
    </source>
</evidence>
<keyword evidence="6" id="KW-1185">Reference proteome</keyword>
<comment type="caution">
    <text evidence="5">The sequence shown here is derived from an EMBL/GenBank/DDBJ whole genome shotgun (WGS) entry which is preliminary data.</text>
</comment>
<dbReference type="Proteomes" id="UP000637002">
    <property type="component" value="Unassembled WGS sequence"/>
</dbReference>
<dbReference type="AlphaFoldDB" id="A0A916U1I0"/>
<dbReference type="NCBIfam" id="TIGR02100">
    <property type="entry name" value="glgX_debranch"/>
    <property type="match status" value="1"/>
</dbReference>
<dbReference type="SUPFAM" id="SSF51445">
    <property type="entry name" value="(Trans)glycosidases"/>
    <property type="match status" value="1"/>
</dbReference>
<dbReference type="Pfam" id="PF02922">
    <property type="entry name" value="CBM_48"/>
    <property type="match status" value="1"/>
</dbReference>
<evidence type="ECO:0000256" key="3">
    <source>
        <dbReference type="ARBA" id="ARBA00023295"/>
    </source>
</evidence>
<dbReference type="RefSeq" id="WP_188608223.1">
    <property type="nucleotide sequence ID" value="NZ_BMGG01000002.1"/>
</dbReference>
<dbReference type="CDD" id="cd11326">
    <property type="entry name" value="AmyAc_Glg_debranch"/>
    <property type="match status" value="1"/>
</dbReference>
<dbReference type="InterPro" id="IPR004193">
    <property type="entry name" value="Glyco_hydro_13_N"/>
</dbReference>
<comment type="similarity">
    <text evidence="1">Belongs to the glycosyl hydrolase 13 family.</text>
</comment>
<dbReference type="SUPFAM" id="SSF81296">
    <property type="entry name" value="E set domains"/>
    <property type="match status" value="1"/>
</dbReference>
<sequence>MHDLEDGSPQPLGATWDGRGVNFALFSAHATGVELCLFDSQGRREIRRVRLPCCTDQVWHGYVDGLRPGQLYGYRVHGPYDPAQGHRFNPNKLLLDPYARQFQGSIRWHDAVFGYRTGAQRGDLTADRRDSAPMMPKCVVVDASHDWGDDHPPRHLWRDTLIYEAHVKGLTQGHPRVPEMQRGTYAALGHPAVVEHLVKLGVTSLELLPIHAFADDRFLVEKGLKNYWGYSTYGYFAPDARYLGVDGTVGLKAAIRTLHDAGIEVILDVVYNHTAEGNHLGPTLSFRGIDNASYYKLSPDNPRFYWDTTGTGNTVDVSHPRVLQMVMDSLRHWVETYHVDGFRFDLAPVLGRDPHDFSERAGFLRAIGQDPVLSRVKLIAEPWDVGADGYRLGGFPPGWSEWNDQFRDVLRSFWKSDTGQLPALARVMAGSRELFEHTGRHPWASVNFISAHDGYTLHDLVSYNERHNEANGEDNKDGHSHNLSWNCGVEGPTDDPEINALRARQKRNMLTTVMLSQGVPMLLMGDELSRTQDGNNNAYCQDNDISWLDWRRDAKVDPDLLAFTQALVRLRRQNDAFRRRKFLTGEPVARNHGLRDVYWLAPDGREMTLDDWNDGLRRTIGIQLGNDARDGKRFLLLLNADEREIPFTLDETLPGERWVGIFDTMVATGLVKEPKILAAGETIKLPPRSFLLMQHAAGETH</sequence>
<dbReference type="Gene3D" id="3.20.20.80">
    <property type="entry name" value="Glycosidases"/>
    <property type="match status" value="1"/>
</dbReference>
<dbReference type="GO" id="GO:0004135">
    <property type="term" value="F:amylo-alpha-1,6-glucosidase activity"/>
    <property type="evidence" value="ECO:0007669"/>
    <property type="project" value="InterPro"/>
</dbReference>
<organism evidence="5 6">
    <name type="scientific">Chelatococcus reniformis</name>
    <dbReference type="NCBI Taxonomy" id="1494448"/>
    <lineage>
        <taxon>Bacteria</taxon>
        <taxon>Pseudomonadati</taxon>
        <taxon>Pseudomonadota</taxon>
        <taxon>Alphaproteobacteria</taxon>
        <taxon>Hyphomicrobiales</taxon>
        <taxon>Chelatococcaceae</taxon>
        <taxon>Chelatococcus</taxon>
    </lineage>
</organism>
<dbReference type="GO" id="GO:0005980">
    <property type="term" value="P:glycogen catabolic process"/>
    <property type="evidence" value="ECO:0007669"/>
    <property type="project" value="InterPro"/>
</dbReference>
<dbReference type="Gene3D" id="2.60.40.1180">
    <property type="entry name" value="Golgi alpha-mannosidase II"/>
    <property type="match status" value="1"/>
</dbReference>
<reference evidence="5" key="1">
    <citation type="journal article" date="2014" name="Int. J. Syst. Evol. Microbiol.">
        <title>Complete genome sequence of Corynebacterium casei LMG S-19264T (=DSM 44701T), isolated from a smear-ripened cheese.</title>
        <authorList>
            <consortium name="US DOE Joint Genome Institute (JGI-PGF)"/>
            <person name="Walter F."/>
            <person name="Albersmeier A."/>
            <person name="Kalinowski J."/>
            <person name="Ruckert C."/>
        </authorList>
    </citation>
    <scope>NUCLEOTIDE SEQUENCE</scope>
    <source>
        <strain evidence="5">CGMCC 1.12919</strain>
    </source>
</reference>
<evidence type="ECO:0000256" key="2">
    <source>
        <dbReference type="ARBA" id="ARBA00022801"/>
    </source>
</evidence>
<dbReference type="InterPro" id="IPR006047">
    <property type="entry name" value="GH13_cat_dom"/>
</dbReference>